<dbReference type="Gene3D" id="2.40.70.10">
    <property type="entry name" value="Acid Proteases"/>
    <property type="match status" value="1"/>
</dbReference>
<dbReference type="SUPFAM" id="SSF50630">
    <property type="entry name" value="Acid proteases"/>
    <property type="match status" value="1"/>
</dbReference>
<dbReference type="InterPro" id="IPR011969">
    <property type="entry name" value="Clan_AA_Asp_peptidase_C"/>
</dbReference>
<keyword evidence="1" id="KW-0645">Protease</keyword>
<name>A0A843B5Y2_9BURK</name>
<gene>
    <name evidence="1" type="ORF">HF327_016985</name>
</gene>
<dbReference type="InterPro" id="IPR021109">
    <property type="entry name" value="Peptidase_aspartic_dom_sf"/>
</dbReference>
<dbReference type="InterPro" id="IPR034122">
    <property type="entry name" value="Retropepsin-like_bacterial"/>
</dbReference>
<reference evidence="1" key="1">
    <citation type="submission" date="2020-12" db="EMBL/GenBank/DDBJ databases">
        <title>Comamonas sp. nov., isolated from stream water.</title>
        <authorList>
            <person name="Park K.-H."/>
        </authorList>
    </citation>
    <scope>NUCLEOTIDE SEQUENCE</scope>
    <source>
        <strain evidence="1">EJ-4</strain>
    </source>
</reference>
<dbReference type="NCBIfam" id="TIGR02281">
    <property type="entry name" value="clan_AA_DTGA"/>
    <property type="match status" value="1"/>
</dbReference>
<accession>A0A843B5Y2</accession>
<dbReference type="AlphaFoldDB" id="A0A843B5Y2"/>
<dbReference type="GO" id="GO:0008233">
    <property type="term" value="F:peptidase activity"/>
    <property type="evidence" value="ECO:0007669"/>
    <property type="project" value="UniProtKB-KW"/>
</dbReference>
<comment type="caution">
    <text evidence="1">The sequence shown here is derived from an EMBL/GenBank/DDBJ whole genome shotgun (WGS) entry which is preliminary data.</text>
</comment>
<organism evidence="1 2">
    <name type="scientific">Comamonas suwonensis</name>
    <dbReference type="NCBI Taxonomy" id="2606214"/>
    <lineage>
        <taxon>Bacteria</taxon>
        <taxon>Pseudomonadati</taxon>
        <taxon>Pseudomonadota</taxon>
        <taxon>Betaproteobacteria</taxon>
        <taxon>Burkholderiales</taxon>
        <taxon>Comamonadaceae</taxon>
        <taxon>Comamonas</taxon>
    </lineage>
</organism>
<keyword evidence="2" id="KW-1185">Reference proteome</keyword>
<dbReference type="Pfam" id="PF13975">
    <property type="entry name" value="gag-asp_proteas"/>
    <property type="match status" value="1"/>
</dbReference>
<dbReference type="Proteomes" id="UP000530032">
    <property type="component" value="Unassembled WGS sequence"/>
</dbReference>
<protein>
    <submittedName>
        <fullName evidence="1">Retroviral-like aspartic protease family protein</fullName>
    </submittedName>
</protein>
<proteinExistence type="predicted"/>
<dbReference type="GO" id="GO:0006508">
    <property type="term" value="P:proteolysis"/>
    <property type="evidence" value="ECO:0007669"/>
    <property type="project" value="UniProtKB-KW"/>
</dbReference>
<evidence type="ECO:0000313" key="2">
    <source>
        <dbReference type="Proteomes" id="UP000530032"/>
    </source>
</evidence>
<sequence>MIRPLRSFAAFPSLASREGNDTCAAGQPLQSASHRRHAGLMLIATLAVSSAWGQSVALTGVLGSKALLVVDGSTPKAIAVNESHKGVRLLQINGDAAVVDVKGQRQNLRLGEAPVSVGSRGGQGGGSRSGKLVLIADSRGHFIDRGMINGKTMQYMVDTGASTIAIGRADAERLELPFLKGAPMLMRTANGTAQGWRIKLDSVKLGDIELRDVDAIVAPESMPYVLLGNNLLAQFHMTRKGSEMVLEKN</sequence>
<dbReference type="CDD" id="cd05483">
    <property type="entry name" value="retropepsin_like_bacteria"/>
    <property type="match status" value="1"/>
</dbReference>
<evidence type="ECO:0000313" key="1">
    <source>
        <dbReference type="EMBL" id="MBI1626191.1"/>
    </source>
</evidence>
<keyword evidence="1" id="KW-0378">Hydrolase</keyword>
<dbReference type="EMBL" id="JABBCQ020000016">
    <property type="protein sequence ID" value="MBI1626191.1"/>
    <property type="molecule type" value="Genomic_DNA"/>
</dbReference>